<dbReference type="EMBL" id="RQYT01000049">
    <property type="protein sequence ID" value="RRD48208.1"/>
    <property type="molecule type" value="Genomic_DNA"/>
</dbReference>
<dbReference type="AlphaFoldDB" id="A0A3P1WQU3"/>
<dbReference type="Proteomes" id="UP000280935">
    <property type="component" value="Unassembled WGS sequence"/>
</dbReference>
<dbReference type="OrthoDB" id="7903015at2"/>
<gene>
    <name evidence="2" type="ORF">EII35_13830</name>
</gene>
<proteinExistence type="predicted"/>
<evidence type="ECO:0000259" key="1">
    <source>
        <dbReference type="Pfam" id="PF00296"/>
    </source>
</evidence>
<dbReference type="Gene3D" id="3.20.20.30">
    <property type="entry name" value="Luciferase-like domain"/>
    <property type="match status" value="1"/>
</dbReference>
<dbReference type="PANTHER" id="PTHR30137">
    <property type="entry name" value="LUCIFERASE-LIKE MONOOXYGENASE"/>
    <property type="match status" value="1"/>
</dbReference>
<reference evidence="2 3" key="1">
    <citation type="submission" date="2018-11" db="EMBL/GenBank/DDBJ databases">
        <title>Genomes From Bacteria Associated with the Canine Oral Cavity: a Test Case for Automated Genome-Based Taxonomic Assignment.</title>
        <authorList>
            <person name="Coil D.A."/>
            <person name="Jospin G."/>
            <person name="Darling A.E."/>
            <person name="Wallis C."/>
            <person name="Davis I.J."/>
            <person name="Harris S."/>
            <person name="Eisen J.A."/>
            <person name="Holcombe L.J."/>
            <person name="O'Flynn C."/>
        </authorList>
    </citation>
    <scope>NUCLEOTIDE SEQUENCE [LARGE SCALE GENOMIC DNA]</scope>
    <source>
        <strain evidence="2 3">OH2822_COT-296</strain>
    </source>
</reference>
<dbReference type="GO" id="GO:0016705">
    <property type="term" value="F:oxidoreductase activity, acting on paired donors, with incorporation or reduction of molecular oxygen"/>
    <property type="evidence" value="ECO:0007669"/>
    <property type="project" value="InterPro"/>
</dbReference>
<dbReference type="GO" id="GO:0005829">
    <property type="term" value="C:cytosol"/>
    <property type="evidence" value="ECO:0007669"/>
    <property type="project" value="TreeGrafter"/>
</dbReference>
<sequence length="337" mass="36577">MKKIGFLSFGHYRDVAGAKVPTAGQALHDHVALARVADELGLDGAWVRVHHFEESMTSPFPLLTAMAAATSRIHVGTGVVDLRYENPLHMAEEAAATDLLSHGRLELGVSRGSPELAVDGQEQFDIHLPDGETWAENSRRKIERFLHAIEGHPIAHSSRARELGKGPDLPIRPLSPGLRDRIWWGAATHATGLIVAAQGMNLLSSTVMLADDGRPFHVQQADQVRDYRVAYRDGGHAGPGMTAVTRPVFPITSDADRRYFGTRVAESDSVAHHDGSIARSGPTIAGSVEEVVAALQADEGVTEADLVLFTMPSHLGVDYNTHWLENLIVVAEELGWR</sequence>
<dbReference type="PANTHER" id="PTHR30137:SF15">
    <property type="entry name" value="BLL6902 PROTEIN"/>
    <property type="match status" value="1"/>
</dbReference>
<organism evidence="2 3">
    <name type="scientific">Arachnia propionica</name>
    <dbReference type="NCBI Taxonomy" id="1750"/>
    <lineage>
        <taxon>Bacteria</taxon>
        <taxon>Bacillati</taxon>
        <taxon>Actinomycetota</taxon>
        <taxon>Actinomycetes</taxon>
        <taxon>Propionibacteriales</taxon>
        <taxon>Propionibacteriaceae</taxon>
        <taxon>Arachnia</taxon>
    </lineage>
</organism>
<feature type="domain" description="Luciferase-like" evidence="1">
    <location>
        <begin position="21"/>
        <end position="205"/>
    </location>
</feature>
<name>A0A3P1WQU3_9ACTN</name>
<dbReference type="SUPFAM" id="SSF51679">
    <property type="entry name" value="Bacterial luciferase-like"/>
    <property type="match status" value="1"/>
</dbReference>
<comment type="caution">
    <text evidence="2">The sequence shown here is derived from an EMBL/GenBank/DDBJ whole genome shotgun (WGS) entry which is preliminary data.</text>
</comment>
<dbReference type="InterPro" id="IPR036661">
    <property type="entry name" value="Luciferase-like_sf"/>
</dbReference>
<evidence type="ECO:0000313" key="3">
    <source>
        <dbReference type="Proteomes" id="UP000280935"/>
    </source>
</evidence>
<protein>
    <submittedName>
        <fullName evidence="2">LLM class flavin-dependent oxidoreductase</fullName>
    </submittedName>
</protein>
<dbReference type="Pfam" id="PF00296">
    <property type="entry name" value="Bac_luciferase"/>
    <property type="match status" value="1"/>
</dbReference>
<evidence type="ECO:0000313" key="2">
    <source>
        <dbReference type="EMBL" id="RRD48208.1"/>
    </source>
</evidence>
<accession>A0A3P1WQU3</accession>
<dbReference type="InterPro" id="IPR011251">
    <property type="entry name" value="Luciferase-like_dom"/>
</dbReference>
<dbReference type="InterPro" id="IPR050766">
    <property type="entry name" value="Bact_Lucif_Oxidored"/>
</dbReference>
<dbReference type="RefSeq" id="WP_125229053.1">
    <property type="nucleotide sequence ID" value="NZ_RQYT01000049.1"/>
</dbReference>
<dbReference type="CDD" id="cd00347">
    <property type="entry name" value="Flavin_utilizing_monoxygenases"/>
    <property type="match status" value="1"/>
</dbReference>